<protein>
    <recommendedName>
        <fullName evidence="4">MFS transporter</fullName>
    </recommendedName>
</protein>
<gene>
    <name evidence="2" type="ORF">GCM10023350_11470</name>
</gene>
<evidence type="ECO:0000313" key="2">
    <source>
        <dbReference type="EMBL" id="GAA4729933.1"/>
    </source>
</evidence>
<keyword evidence="1" id="KW-0472">Membrane</keyword>
<sequence>MATAPPSALMLLNLAAMGSAEPGRQGLAASVFNTALQMGGAVGLAVVTVVVAATGSTSQAPTTAIVITSAIGLIGAVLLCTSRSLDGLRAIQRSGANPPAP</sequence>
<evidence type="ECO:0000313" key="3">
    <source>
        <dbReference type="Proteomes" id="UP001499882"/>
    </source>
</evidence>
<accession>A0ABP8YH25</accession>
<feature type="transmembrane region" description="Helical" evidence="1">
    <location>
        <begin position="64"/>
        <end position="85"/>
    </location>
</feature>
<keyword evidence="3" id="KW-1185">Reference proteome</keyword>
<keyword evidence="1" id="KW-0812">Transmembrane</keyword>
<organism evidence="2 3">
    <name type="scientific">Nocardioides endophyticus</name>
    <dbReference type="NCBI Taxonomy" id="1353775"/>
    <lineage>
        <taxon>Bacteria</taxon>
        <taxon>Bacillati</taxon>
        <taxon>Actinomycetota</taxon>
        <taxon>Actinomycetes</taxon>
        <taxon>Propionibacteriales</taxon>
        <taxon>Nocardioidaceae</taxon>
        <taxon>Nocardioides</taxon>
    </lineage>
</organism>
<comment type="caution">
    <text evidence="2">The sequence shown here is derived from an EMBL/GenBank/DDBJ whole genome shotgun (WGS) entry which is preliminary data.</text>
</comment>
<dbReference type="EMBL" id="BAABKN010000008">
    <property type="protein sequence ID" value="GAA4729933.1"/>
    <property type="molecule type" value="Genomic_DNA"/>
</dbReference>
<dbReference type="Proteomes" id="UP001499882">
    <property type="component" value="Unassembled WGS sequence"/>
</dbReference>
<keyword evidence="1" id="KW-1133">Transmembrane helix</keyword>
<evidence type="ECO:0008006" key="4">
    <source>
        <dbReference type="Google" id="ProtNLM"/>
    </source>
</evidence>
<feature type="transmembrane region" description="Helical" evidence="1">
    <location>
        <begin position="30"/>
        <end position="52"/>
    </location>
</feature>
<reference evidence="3" key="1">
    <citation type="journal article" date="2019" name="Int. J. Syst. Evol. Microbiol.">
        <title>The Global Catalogue of Microorganisms (GCM) 10K type strain sequencing project: providing services to taxonomists for standard genome sequencing and annotation.</title>
        <authorList>
            <consortium name="The Broad Institute Genomics Platform"/>
            <consortium name="The Broad Institute Genome Sequencing Center for Infectious Disease"/>
            <person name="Wu L."/>
            <person name="Ma J."/>
        </authorList>
    </citation>
    <scope>NUCLEOTIDE SEQUENCE [LARGE SCALE GENOMIC DNA]</scope>
    <source>
        <strain evidence="3">JCM 18532</strain>
    </source>
</reference>
<dbReference type="InterPro" id="IPR036259">
    <property type="entry name" value="MFS_trans_sf"/>
</dbReference>
<proteinExistence type="predicted"/>
<name>A0ABP8YH25_9ACTN</name>
<evidence type="ECO:0000256" key="1">
    <source>
        <dbReference type="SAM" id="Phobius"/>
    </source>
</evidence>
<dbReference type="SUPFAM" id="SSF103473">
    <property type="entry name" value="MFS general substrate transporter"/>
    <property type="match status" value="1"/>
</dbReference>